<comment type="cofactor">
    <cofactor evidence="6">
        <name>FMN</name>
        <dbReference type="ChEBI" id="CHEBI:58210"/>
    </cofactor>
    <text evidence="6">Binds 1 FMN per subunit.</text>
</comment>
<comment type="function">
    <text evidence="6">Also exhibits azoreductase activity. Catalyzes the reductive cleavage of the azo bond in aromatic azo compounds to the corresponding amines.</text>
</comment>
<dbReference type="InterPro" id="IPR050104">
    <property type="entry name" value="FMN-dep_NADH:Q_OxRdtase_AzoR1"/>
</dbReference>
<reference evidence="8" key="1">
    <citation type="submission" date="2021-03" db="EMBL/GenBank/DDBJ databases">
        <title>Streptomyces poriferae sp. nov., a novel marine sponge-derived Actinobacteria species with anti-MRSA activity.</title>
        <authorList>
            <person name="Sandoval-Powers M."/>
            <person name="Kralova S."/>
            <person name="Nguyen G.-S."/>
            <person name="Fawwal D."/>
            <person name="Degnes K."/>
            <person name="Klinkenberg G."/>
            <person name="Sletta H."/>
            <person name="Wentzel A."/>
            <person name="Liles M.R."/>
        </authorList>
    </citation>
    <scope>NUCLEOTIDE SEQUENCE</scope>
    <source>
        <strain evidence="8">DSM 41794</strain>
    </source>
</reference>
<keyword evidence="9" id="KW-1185">Reference proteome</keyword>
<dbReference type="RefSeq" id="WP_206969112.1">
    <property type="nucleotide sequence ID" value="NZ_BAAAJJ010000020.1"/>
</dbReference>
<comment type="caution">
    <text evidence="8">The sequence shown here is derived from an EMBL/GenBank/DDBJ whole genome shotgun (WGS) entry which is preliminary data.</text>
</comment>
<dbReference type="GO" id="GO:0010181">
    <property type="term" value="F:FMN binding"/>
    <property type="evidence" value="ECO:0007669"/>
    <property type="project" value="UniProtKB-UniRule"/>
</dbReference>
<protein>
    <recommendedName>
        <fullName evidence="6">FMN dependent NADH:quinone oxidoreductase</fullName>
        <ecNumber evidence="6">1.6.5.-</ecNumber>
    </recommendedName>
    <alternativeName>
        <fullName evidence="6">Azo-dye reductase</fullName>
    </alternativeName>
    <alternativeName>
        <fullName evidence="6">FMN-dependent NADH-azo compound oxidoreductase</fullName>
    </alternativeName>
    <alternativeName>
        <fullName evidence="6">FMN-dependent NADH-azoreductase</fullName>
        <ecNumber evidence="6">1.7.1.17</ecNumber>
    </alternativeName>
</protein>
<dbReference type="PANTHER" id="PTHR43741">
    <property type="entry name" value="FMN-DEPENDENT NADH-AZOREDUCTASE 1"/>
    <property type="match status" value="1"/>
</dbReference>
<evidence type="ECO:0000256" key="1">
    <source>
        <dbReference type="ARBA" id="ARBA00022630"/>
    </source>
</evidence>
<keyword evidence="4 6" id="KW-0520">NAD</keyword>
<comment type="function">
    <text evidence="6">Quinone reductase that provides resistance to thiol-specific stress caused by electrophilic quinones.</text>
</comment>
<dbReference type="Proteomes" id="UP000664167">
    <property type="component" value="Unassembled WGS sequence"/>
</dbReference>
<dbReference type="GO" id="GO:0009055">
    <property type="term" value="F:electron transfer activity"/>
    <property type="evidence" value="ECO:0007669"/>
    <property type="project" value="UniProtKB-UniRule"/>
</dbReference>
<dbReference type="HAMAP" id="MF_01216">
    <property type="entry name" value="Azoreductase_type1"/>
    <property type="match status" value="1"/>
</dbReference>
<dbReference type="PANTHER" id="PTHR43741:SF4">
    <property type="entry name" value="FMN-DEPENDENT NADH:QUINONE OXIDOREDUCTASE"/>
    <property type="match status" value="1"/>
</dbReference>
<evidence type="ECO:0000256" key="2">
    <source>
        <dbReference type="ARBA" id="ARBA00022643"/>
    </source>
</evidence>
<evidence type="ECO:0000259" key="7">
    <source>
        <dbReference type="Pfam" id="PF02525"/>
    </source>
</evidence>
<dbReference type="SUPFAM" id="SSF52218">
    <property type="entry name" value="Flavoproteins"/>
    <property type="match status" value="1"/>
</dbReference>
<evidence type="ECO:0000256" key="4">
    <source>
        <dbReference type="ARBA" id="ARBA00023027"/>
    </source>
</evidence>
<keyword evidence="3 6" id="KW-0560">Oxidoreductase</keyword>
<proteinExistence type="inferred from homology"/>
<dbReference type="GO" id="GO:0016655">
    <property type="term" value="F:oxidoreductase activity, acting on NAD(P)H, quinone or similar compound as acceptor"/>
    <property type="evidence" value="ECO:0007669"/>
    <property type="project" value="InterPro"/>
</dbReference>
<feature type="domain" description="Flavodoxin-like fold" evidence="7">
    <location>
        <begin position="3"/>
        <end position="176"/>
    </location>
</feature>
<name>A0A939FDV2_9ACTN</name>
<evidence type="ECO:0000313" key="8">
    <source>
        <dbReference type="EMBL" id="MBO0517285.1"/>
    </source>
</evidence>
<dbReference type="EC" id="1.7.1.17" evidence="6"/>
<gene>
    <name evidence="6" type="primary">azoR</name>
    <name evidence="8" type="ORF">J0695_36830</name>
</gene>
<keyword evidence="2 6" id="KW-0288">FMN</keyword>
<evidence type="ECO:0000256" key="5">
    <source>
        <dbReference type="ARBA" id="ARBA00048542"/>
    </source>
</evidence>
<dbReference type="GO" id="GO:0016652">
    <property type="term" value="F:oxidoreductase activity, acting on NAD(P)H as acceptor"/>
    <property type="evidence" value="ECO:0007669"/>
    <property type="project" value="UniProtKB-UniRule"/>
</dbReference>
<dbReference type="EMBL" id="JAFLRJ010000568">
    <property type="protein sequence ID" value="MBO0517285.1"/>
    <property type="molecule type" value="Genomic_DNA"/>
</dbReference>
<organism evidence="8 9">
    <name type="scientific">Streptomyces beijiangensis</name>
    <dbReference type="NCBI Taxonomy" id="163361"/>
    <lineage>
        <taxon>Bacteria</taxon>
        <taxon>Bacillati</taxon>
        <taxon>Actinomycetota</taxon>
        <taxon>Actinomycetes</taxon>
        <taxon>Kitasatosporales</taxon>
        <taxon>Streptomycetaceae</taxon>
        <taxon>Streptomyces</taxon>
    </lineage>
</organism>
<comment type="catalytic activity">
    <reaction evidence="6">
        <text>2 a quinone + NADH + H(+) = 2 a 1,4-benzosemiquinone + NAD(+)</text>
        <dbReference type="Rhea" id="RHEA:65952"/>
        <dbReference type="ChEBI" id="CHEBI:15378"/>
        <dbReference type="ChEBI" id="CHEBI:57540"/>
        <dbReference type="ChEBI" id="CHEBI:57945"/>
        <dbReference type="ChEBI" id="CHEBI:132124"/>
        <dbReference type="ChEBI" id="CHEBI:134225"/>
    </reaction>
</comment>
<feature type="binding site" evidence="6">
    <location>
        <begin position="97"/>
        <end position="100"/>
    </location>
    <ligand>
        <name>FMN</name>
        <dbReference type="ChEBI" id="CHEBI:58210"/>
    </ligand>
</feature>
<keyword evidence="1 6" id="KW-0285">Flavoprotein</keyword>
<feature type="binding site" evidence="6">
    <location>
        <position position="10"/>
    </location>
    <ligand>
        <name>FMN</name>
        <dbReference type="ChEBI" id="CHEBI:58210"/>
    </ligand>
</feature>
<evidence type="ECO:0000313" key="9">
    <source>
        <dbReference type="Proteomes" id="UP000664167"/>
    </source>
</evidence>
<dbReference type="InterPro" id="IPR029039">
    <property type="entry name" value="Flavoprotein-like_sf"/>
</dbReference>
<dbReference type="Pfam" id="PF02525">
    <property type="entry name" value="Flavodoxin_2"/>
    <property type="match status" value="1"/>
</dbReference>
<dbReference type="Gene3D" id="3.40.50.360">
    <property type="match status" value="1"/>
</dbReference>
<dbReference type="AlphaFoldDB" id="A0A939FDV2"/>
<feature type="binding site" evidence="6">
    <location>
        <begin position="17"/>
        <end position="19"/>
    </location>
    <ligand>
        <name>FMN</name>
        <dbReference type="ChEBI" id="CHEBI:58210"/>
    </ligand>
</feature>
<evidence type="ECO:0000256" key="3">
    <source>
        <dbReference type="ARBA" id="ARBA00023002"/>
    </source>
</evidence>
<comment type="catalytic activity">
    <reaction evidence="5">
        <text>N,N-dimethyl-1,4-phenylenediamine + anthranilate + 2 NAD(+) = 2-(4-dimethylaminophenyl)diazenylbenzoate + 2 NADH + 2 H(+)</text>
        <dbReference type="Rhea" id="RHEA:55872"/>
        <dbReference type="ChEBI" id="CHEBI:15378"/>
        <dbReference type="ChEBI" id="CHEBI:15783"/>
        <dbReference type="ChEBI" id="CHEBI:16567"/>
        <dbReference type="ChEBI" id="CHEBI:57540"/>
        <dbReference type="ChEBI" id="CHEBI:57945"/>
        <dbReference type="ChEBI" id="CHEBI:71579"/>
        <dbReference type="EC" id="1.7.1.17"/>
    </reaction>
    <physiologicalReaction direction="right-to-left" evidence="5">
        <dbReference type="Rhea" id="RHEA:55874"/>
    </physiologicalReaction>
</comment>
<dbReference type="EC" id="1.6.5.-" evidence="6"/>
<dbReference type="InterPro" id="IPR023048">
    <property type="entry name" value="NADH:quinone_OxRdtase_FMN_depd"/>
</dbReference>
<evidence type="ECO:0000256" key="6">
    <source>
        <dbReference type="HAMAP-Rule" id="MF_01216"/>
    </source>
</evidence>
<dbReference type="InterPro" id="IPR003680">
    <property type="entry name" value="Flavodoxin_fold"/>
</dbReference>
<feature type="binding site" evidence="6">
    <location>
        <begin position="137"/>
        <end position="140"/>
    </location>
    <ligand>
        <name>FMN</name>
        <dbReference type="ChEBI" id="CHEBI:58210"/>
    </ligand>
</feature>
<sequence length="211" mass="22643">MATLLHIDSSTFAGRASTSRAITETFRRTWLEENPGGEVIYRDLAAEPVPHITADAYNAGSVDPAERTEEQARAFAGRLALIEELEAADAVVIGVPMYNFAVPSTLKAWLDQVILIGRTALSPESKVKDMPVTVVATRGGSYAPGTPRAPHEHVLNYLESVLTVILAMEPTFIVADLTLAAHIPAMEHLVPLGEQSRADAFEAAEKAARAA</sequence>
<comment type="similarity">
    <text evidence="6">Belongs to the azoreductase type 1 family.</text>
</comment>
<accession>A0A939FDV2</accession>
<comment type="subunit">
    <text evidence="6">Homodimer.</text>
</comment>